<feature type="domain" description="F-box" evidence="2">
    <location>
        <begin position="9"/>
        <end position="49"/>
    </location>
</feature>
<dbReference type="AlphaFoldDB" id="A0A0D3AK13"/>
<dbReference type="PANTHER" id="PTHR31672:SF13">
    <property type="entry name" value="F-BOX PROTEIN CPR30-LIKE"/>
    <property type="match status" value="1"/>
</dbReference>
<proteinExistence type="predicted"/>
<sequence>MAMETQTHLIEAMLTEVLARLPLRSIARFKTVCKTWKTTLESTYFRRLFVSAHRNSSSSWSLVFVSKEIIGFHGCETWDLPKSPASFIPPSLKRFIFGYLSYAASSTTRKRCVLRQKTSDNMNCHKSFDGVARIYRERRKFIGKSSIFSDKPVFSVSSRKILSEFSQNHALSISVFLKKIPKDSLHHHCLKCLRRHHHNSFDCCCRSPTYAIIVTPSTAVAAHTPPSRPLRALHQHHHTPPSRPPSTPQSTPPPPHRKLARLNSYSNESYCYVGNPVLKQWIRIPPAPSYSVVLGLVTRLDEDGVVSSFKVIRIASVQSTNNDLACIWRVFIYSSEIGIWSFKKIYSPHHIQNMYYYITLNGTIYISCVSVHGVVLLSHDFYSESNEFRVVKLPEYQSDKKGIRRSLTTSGGFIMYVTAFYQTEDDVLKIWRLNDDDESWKLLWVIKLPSISVYVPMAMHPFDIGTVYLCSHHDRHLVSCNLRTLNYTILKDGYQDCFIDQSVCDSFVNGVSDPRSSSYWWNGVSVKFLPLVLPRWMGSVPCPPQAEMIDTVSLLSYMTSTERTMKKEKSQRQ</sequence>
<dbReference type="InterPro" id="IPR036047">
    <property type="entry name" value="F-box-like_dom_sf"/>
</dbReference>
<evidence type="ECO:0000313" key="3">
    <source>
        <dbReference type="EnsemblPlants" id="Bo2g018430.1"/>
    </source>
</evidence>
<dbReference type="Pfam" id="PF00646">
    <property type="entry name" value="F-box"/>
    <property type="match status" value="1"/>
</dbReference>
<dbReference type="eggNOG" id="ENOG502SX8K">
    <property type="taxonomic scope" value="Eukaryota"/>
</dbReference>
<evidence type="ECO:0000256" key="1">
    <source>
        <dbReference type="SAM" id="MobiDB-lite"/>
    </source>
</evidence>
<accession>A0A0D3AK13</accession>
<dbReference type="OMA" id="WIRIPPA"/>
<dbReference type="HOGENOM" id="CLU_029240_1_0_1"/>
<feature type="compositionally biased region" description="Pro residues" evidence="1">
    <location>
        <begin position="241"/>
        <end position="254"/>
    </location>
</feature>
<keyword evidence="4" id="KW-1185">Reference proteome</keyword>
<dbReference type="SMART" id="SM00256">
    <property type="entry name" value="FBOX"/>
    <property type="match status" value="1"/>
</dbReference>
<evidence type="ECO:0000313" key="4">
    <source>
        <dbReference type="Proteomes" id="UP000032141"/>
    </source>
</evidence>
<dbReference type="Gramene" id="Bo2g018430.1">
    <property type="protein sequence ID" value="Bo2g018430.1"/>
    <property type="gene ID" value="Bo2g018430"/>
</dbReference>
<reference evidence="3" key="2">
    <citation type="submission" date="2015-03" db="UniProtKB">
        <authorList>
            <consortium name="EnsemblPlants"/>
        </authorList>
    </citation>
    <scope>IDENTIFICATION</scope>
</reference>
<dbReference type="PANTHER" id="PTHR31672">
    <property type="entry name" value="BNACNNG10540D PROTEIN"/>
    <property type="match status" value="1"/>
</dbReference>
<feature type="compositionally biased region" description="Basic residues" evidence="1">
    <location>
        <begin position="231"/>
        <end position="240"/>
    </location>
</feature>
<dbReference type="Pfam" id="PF24750">
    <property type="entry name" value="b-prop_At3g26010-like"/>
    <property type="match status" value="2"/>
</dbReference>
<protein>
    <recommendedName>
        <fullName evidence="2">F-box domain-containing protein</fullName>
    </recommendedName>
</protein>
<dbReference type="SUPFAM" id="SSF81383">
    <property type="entry name" value="F-box domain"/>
    <property type="match status" value="1"/>
</dbReference>
<dbReference type="InterPro" id="IPR050796">
    <property type="entry name" value="SCF_F-box_component"/>
</dbReference>
<dbReference type="InterPro" id="IPR056592">
    <property type="entry name" value="Beta-prop_At3g26010-like"/>
</dbReference>
<dbReference type="EnsemblPlants" id="Bo2g018430.1">
    <property type="protein sequence ID" value="Bo2g018430.1"/>
    <property type="gene ID" value="Bo2g018430"/>
</dbReference>
<evidence type="ECO:0000259" key="2">
    <source>
        <dbReference type="SMART" id="SM00256"/>
    </source>
</evidence>
<dbReference type="InterPro" id="IPR001810">
    <property type="entry name" value="F-box_dom"/>
</dbReference>
<reference evidence="3 4" key="1">
    <citation type="journal article" date="2014" name="Genome Biol.">
        <title>Transcriptome and methylome profiling reveals relics of genome dominance in the mesopolyploid Brassica oleracea.</title>
        <authorList>
            <person name="Parkin I.A."/>
            <person name="Koh C."/>
            <person name="Tang H."/>
            <person name="Robinson S.J."/>
            <person name="Kagale S."/>
            <person name="Clarke W.E."/>
            <person name="Town C.D."/>
            <person name="Nixon J."/>
            <person name="Krishnakumar V."/>
            <person name="Bidwell S.L."/>
            <person name="Denoeud F."/>
            <person name="Belcram H."/>
            <person name="Links M.G."/>
            <person name="Just J."/>
            <person name="Clarke C."/>
            <person name="Bender T."/>
            <person name="Huebert T."/>
            <person name="Mason A.S."/>
            <person name="Pires J.C."/>
            <person name="Barker G."/>
            <person name="Moore J."/>
            <person name="Walley P.G."/>
            <person name="Manoli S."/>
            <person name="Batley J."/>
            <person name="Edwards D."/>
            <person name="Nelson M.N."/>
            <person name="Wang X."/>
            <person name="Paterson A.H."/>
            <person name="King G."/>
            <person name="Bancroft I."/>
            <person name="Chalhoub B."/>
            <person name="Sharpe A.G."/>
        </authorList>
    </citation>
    <scope>NUCLEOTIDE SEQUENCE</scope>
    <source>
        <strain evidence="3 4">cv. TO1000</strain>
    </source>
</reference>
<organism evidence="3 4">
    <name type="scientific">Brassica oleracea var. oleracea</name>
    <dbReference type="NCBI Taxonomy" id="109376"/>
    <lineage>
        <taxon>Eukaryota</taxon>
        <taxon>Viridiplantae</taxon>
        <taxon>Streptophyta</taxon>
        <taxon>Embryophyta</taxon>
        <taxon>Tracheophyta</taxon>
        <taxon>Spermatophyta</taxon>
        <taxon>Magnoliopsida</taxon>
        <taxon>eudicotyledons</taxon>
        <taxon>Gunneridae</taxon>
        <taxon>Pentapetalae</taxon>
        <taxon>rosids</taxon>
        <taxon>malvids</taxon>
        <taxon>Brassicales</taxon>
        <taxon>Brassicaceae</taxon>
        <taxon>Brassiceae</taxon>
        <taxon>Brassica</taxon>
    </lineage>
</organism>
<dbReference type="STRING" id="109376.A0A0D3AK13"/>
<name>A0A0D3AK13_BRAOL</name>
<dbReference type="Proteomes" id="UP000032141">
    <property type="component" value="Chromosome C2"/>
</dbReference>
<feature type="region of interest" description="Disordered" evidence="1">
    <location>
        <begin position="230"/>
        <end position="259"/>
    </location>
</feature>